<proteinExistence type="inferred from homology"/>
<evidence type="ECO:0000313" key="5">
    <source>
        <dbReference type="Proteomes" id="UP001187192"/>
    </source>
</evidence>
<dbReference type="AlphaFoldDB" id="A0AA88J5J4"/>
<dbReference type="EMBL" id="BTGU01000128">
    <property type="protein sequence ID" value="GMN62407.1"/>
    <property type="molecule type" value="Genomic_DNA"/>
</dbReference>
<evidence type="ECO:0000256" key="3">
    <source>
        <dbReference type="ARBA" id="ARBA00022946"/>
    </source>
</evidence>
<keyword evidence="3" id="KW-0809">Transit peptide</keyword>
<dbReference type="Gene3D" id="1.25.70.10">
    <property type="entry name" value="Transcription termination factor 3, mitochondrial"/>
    <property type="match status" value="1"/>
</dbReference>
<dbReference type="SMART" id="SM00733">
    <property type="entry name" value="Mterf"/>
    <property type="match status" value="7"/>
</dbReference>
<dbReference type="InterPro" id="IPR003690">
    <property type="entry name" value="MTERF"/>
</dbReference>
<keyword evidence="5" id="KW-1185">Reference proteome</keyword>
<comment type="caution">
    <text evidence="4">The sequence shown here is derived from an EMBL/GenBank/DDBJ whole genome shotgun (WGS) entry which is preliminary data.</text>
</comment>
<dbReference type="InterPro" id="IPR038538">
    <property type="entry name" value="MTERF_sf"/>
</dbReference>
<dbReference type="Pfam" id="PF02536">
    <property type="entry name" value="mTERF"/>
    <property type="match status" value="2"/>
</dbReference>
<reference evidence="4" key="1">
    <citation type="submission" date="2023-07" db="EMBL/GenBank/DDBJ databases">
        <title>draft genome sequence of fig (Ficus carica).</title>
        <authorList>
            <person name="Takahashi T."/>
            <person name="Nishimura K."/>
        </authorList>
    </citation>
    <scope>NUCLEOTIDE SEQUENCE</scope>
</reference>
<accession>A0AA88J5J4</accession>
<dbReference type="Proteomes" id="UP001187192">
    <property type="component" value="Unassembled WGS sequence"/>
</dbReference>
<protein>
    <submittedName>
        <fullName evidence="4">Uncharacterized protein</fullName>
    </submittedName>
</protein>
<sequence>MGSPEFGQSQKELALTNSWSSSSSNQQSFIVSYLINSIGLSPQSALSVSKNVNLKSPEKPDKVINLFKKCGFTQTQISSLISRSPSLLLLDAEKILLPKLEFFEAKGISGPEMAKTLTSFPRILAASLAKQIIPSYDFFSNLFNSGEKVISVTQRFPDILTHNIEKLVSPKIDILREHRVPNSNIAKLVTLNPRVFTLSLDRLREIVEKVVEMGFDSSKVTFVLAVYAFMTMSESTWESKVDAYKKCGWSEEEVLKAFQRNPWCMMHSKEKVTACMDFFINQMGWRPCVLAKYPAIFGLSLKKRVVPRCLVFQVLLSKRLVEKEVSFNALLLSSEEKFLQKFIAPYEKEGPELLKLYREKLDLSNGPHSDEEIR</sequence>
<evidence type="ECO:0000313" key="4">
    <source>
        <dbReference type="EMBL" id="GMN62407.1"/>
    </source>
</evidence>
<keyword evidence="2" id="KW-0804">Transcription</keyword>
<evidence type="ECO:0000256" key="2">
    <source>
        <dbReference type="ARBA" id="ARBA00022472"/>
    </source>
</evidence>
<organism evidence="4 5">
    <name type="scientific">Ficus carica</name>
    <name type="common">Common fig</name>
    <dbReference type="NCBI Taxonomy" id="3494"/>
    <lineage>
        <taxon>Eukaryota</taxon>
        <taxon>Viridiplantae</taxon>
        <taxon>Streptophyta</taxon>
        <taxon>Embryophyta</taxon>
        <taxon>Tracheophyta</taxon>
        <taxon>Spermatophyta</taxon>
        <taxon>Magnoliopsida</taxon>
        <taxon>eudicotyledons</taxon>
        <taxon>Gunneridae</taxon>
        <taxon>Pentapetalae</taxon>
        <taxon>rosids</taxon>
        <taxon>fabids</taxon>
        <taxon>Rosales</taxon>
        <taxon>Moraceae</taxon>
        <taxon>Ficeae</taxon>
        <taxon>Ficus</taxon>
    </lineage>
</organism>
<dbReference type="PANTHER" id="PTHR13068:SF166">
    <property type="entry name" value="TRANSCRIPTION TERMINATION FACTOR MTERF15, MITOCHONDRIAL-LIKE"/>
    <property type="match status" value="1"/>
</dbReference>
<dbReference type="PANTHER" id="PTHR13068">
    <property type="entry name" value="CGI-12 PROTEIN-RELATED"/>
    <property type="match status" value="1"/>
</dbReference>
<evidence type="ECO:0000256" key="1">
    <source>
        <dbReference type="ARBA" id="ARBA00007692"/>
    </source>
</evidence>
<keyword evidence="2" id="KW-0806">Transcription termination</keyword>
<name>A0AA88J5J4_FICCA</name>
<dbReference type="FunFam" id="1.25.70.10:FF:000001">
    <property type="entry name" value="Mitochondrial transcription termination factor-like"/>
    <property type="match status" value="1"/>
</dbReference>
<dbReference type="GO" id="GO:0003676">
    <property type="term" value="F:nucleic acid binding"/>
    <property type="evidence" value="ECO:0007669"/>
    <property type="project" value="InterPro"/>
</dbReference>
<dbReference type="GO" id="GO:0006353">
    <property type="term" value="P:DNA-templated transcription termination"/>
    <property type="evidence" value="ECO:0007669"/>
    <property type="project" value="UniProtKB-KW"/>
</dbReference>
<comment type="similarity">
    <text evidence="1">Belongs to the mTERF family.</text>
</comment>
<gene>
    <name evidence="4" type="ORF">TIFTF001_031486</name>
</gene>
<keyword evidence="2" id="KW-0805">Transcription regulation</keyword>